<reference evidence="2" key="1">
    <citation type="journal article" date="2021" name="Open Biol.">
        <title>Shared evolutionary footprints suggest mitochondrial oxidative damage underlies multiple complex I losses in fungi.</title>
        <authorList>
            <person name="Schikora-Tamarit M.A."/>
            <person name="Marcet-Houben M."/>
            <person name="Nosek J."/>
            <person name="Gabaldon T."/>
        </authorList>
    </citation>
    <scope>NUCLEOTIDE SEQUENCE</scope>
    <source>
        <strain evidence="2">NCAIM Y.01608</strain>
    </source>
</reference>
<feature type="compositionally biased region" description="Low complexity" evidence="1">
    <location>
        <begin position="311"/>
        <end position="327"/>
    </location>
</feature>
<comment type="caution">
    <text evidence="2">The sequence shown here is derived from an EMBL/GenBank/DDBJ whole genome shotgun (WGS) entry which is preliminary data.</text>
</comment>
<organism evidence="2 3">
    <name type="scientific">Ogataea polymorpha</name>
    <dbReference type="NCBI Taxonomy" id="460523"/>
    <lineage>
        <taxon>Eukaryota</taxon>
        <taxon>Fungi</taxon>
        <taxon>Dikarya</taxon>
        <taxon>Ascomycota</taxon>
        <taxon>Saccharomycotina</taxon>
        <taxon>Pichiomycetes</taxon>
        <taxon>Pichiales</taxon>
        <taxon>Pichiaceae</taxon>
        <taxon>Ogataea</taxon>
    </lineage>
</organism>
<evidence type="ECO:0000256" key="1">
    <source>
        <dbReference type="SAM" id="MobiDB-lite"/>
    </source>
</evidence>
<dbReference type="AlphaFoldDB" id="A0A9P8NUZ2"/>
<dbReference type="Proteomes" id="UP000788993">
    <property type="component" value="Unassembled WGS sequence"/>
</dbReference>
<dbReference type="EMBL" id="JAEUBD010001504">
    <property type="protein sequence ID" value="KAH3659726.1"/>
    <property type="molecule type" value="Genomic_DNA"/>
</dbReference>
<accession>A0A9P8NUZ2</accession>
<gene>
    <name evidence="2" type="ORF">OGATHE_005771</name>
</gene>
<dbReference type="Pfam" id="PF10712">
    <property type="entry name" value="NAD-GH"/>
    <property type="match status" value="1"/>
</dbReference>
<evidence type="ECO:0000313" key="3">
    <source>
        <dbReference type="Proteomes" id="UP000788993"/>
    </source>
</evidence>
<feature type="region of interest" description="Disordered" evidence="1">
    <location>
        <begin position="303"/>
        <end position="327"/>
    </location>
</feature>
<keyword evidence="3" id="KW-1185">Reference proteome</keyword>
<name>A0A9P8NUZ2_9ASCO</name>
<protein>
    <submittedName>
        <fullName evidence="2">Uncharacterized protein</fullName>
    </submittedName>
</protein>
<dbReference type="InterPro" id="IPR019651">
    <property type="entry name" value="Glutamate_DH_NAD-spec"/>
</dbReference>
<reference evidence="2" key="2">
    <citation type="submission" date="2021-01" db="EMBL/GenBank/DDBJ databases">
        <authorList>
            <person name="Schikora-Tamarit M.A."/>
        </authorList>
    </citation>
    <scope>NUCLEOTIDE SEQUENCE</scope>
    <source>
        <strain evidence="2">NCAIM Y.01608</strain>
    </source>
</reference>
<evidence type="ECO:0000313" key="2">
    <source>
        <dbReference type="EMBL" id="KAH3659726.1"/>
    </source>
</evidence>
<proteinExistence type="predicted"/>
<sequence length="590" mass="63638">MALVTTLFSDSSAFLRSSAEESSISRAARASDKAASTLSLAPFFILADRTGSVTVASMEETVVNHLLNLGGGQSTDRVGDGDVGRSASGLLDGSDLQNSVGVDLENGLQNWLSSWHWWDVLEVELTQKGVLGTVDSLTLVHWELDGGLVILDSGESSSLDGWNSGVSWNNWSKDVTLHSNTKREWDDIQQQQVLGLVRGGLTGQDGTLDGSTVSNSLIWVDRLLELLTVEEVRQQLLDLWNSSGTTNKDDLVDLGLGDLGILQNLLNWSQGGLEESRVDVLESGSGDVSREVLTLEQGVDLNGGLGDGRKSSLGSLTGGSESSQSSGVARDVQTSLLLELLFEVLKEVGIEILTTQVSVTSSSLDGEDTTSNVQQRNIESSSTKVEDQNVLLLVGFTSTETVSNGSSGRLVDDSQHVQTSNGTSILSGLSLSVVEVSWNGNDGFLNLLANLGLSNLFHLGQDHRRDFLRREGLGLTQVLNLNLWVAVVVNNLEWPRLDVFLHRLVRKSSTDQSLSIEHSVLWVQSSLILGSVTNQSLLRSESDERRSNSVTLFVSDDFDSRVVCSNTGVSSTKIDTNSTLENTVSHYVYL</sequence>